<proteinExistence type="predicted"/>
<protein>
    <submittedName>
        <fullName evidence="1">Uncharacterized protein</fullName>
    </submittedName>
</protein>
<dbReference type="Proteomes" id="UP001234297">
    <property type="component" value="Chromosome 2"/>
</dbReference>
<comment type="caution">
    <text evidence="1">The sequence shown here is derived from an EMBL/GenBank/DDBJ whole genome shotgun (WGS) entry which is preliminary data.</text>
</comment>
<evidence type="ECO:0000313" key="1">
    <source>
        <dbReference type="EMBL" id="KAJ8643050.1"/>
    </source>
</evidence>
<keyword evidence="2" id="KW-1185">Reference proteome</keyword>
<evidence type="ECO:0000313" key="2">
    <source>
        <dbReference type="Proteomes" id="UP001234297"/>
    </source>
</evidence>
<sequence>MDQIGKDSPADTGIPFGLNRIKTRRGTPDDRSSSPAGVSKPDRSVSGCDRAPWPSARQKAETGSGSYAKKGPRKGKSISRWFTSYLSKGSDKALNDIRSNTEVNDFEDKVLDKKGFRGTKENIERKDFRGKQSTMESFQVRKIPKGPKSYSHELGPRGGIRLAHPRAHSYNDLKELLGSLRSRFDVAKEVVDAELTFFAGEIVEVLERKDSSPRARGMIEYVLTLARQCTEMTSSEFRGKCEGIVQDLAEKGQRCQVGLVKHLLTRMLFILTRCTRILQFQKDSEPINEDSLHKFKMCLESIPAVEMSWVRWQGNADFVSDSSLSQKDDTDHQFQGHSKEISLRQRRLDRSEPRLCENHDTAIISHKDSVAVEKSSLSPLVDVHSSESSITMPDTHRLGAPPSRKRSPSYEEDSDLQCCQVIISSSSRRLLQKSNRASLHDQEQPSQEYASVICRICEECVPASHLEAHSYICAHADKCDFHGLDVDERLSKVADMLEQIVESYTPSFHTFYGSPEISRMQIGNSMVGSESHSPKVNEWHNKGTEGMFEDLHEMDTACIDDSFHASSNNVKAHLSMKLGHCVGPSSTGSMTSGSSTNTPRGSHFDLYWLEQNNPSEQEDVQQMSNLAEIAHNAASTDIATENASEDLLACMHNLQDILQHSKLKALVIDTFGSRIESLLKEKYLLACGMINDTSHKNVDIYSEGNGFLVDNTSQSITSTPIHPSHKGTSINDFEIIKPISKGAFGKVFLARKRTTGDLFAMKVLKKLDMIRKNDIERILAERNILITVRNPFVVRFFYSFTCRDNLYLVMEYLNGGDLYSLLRKVGCLEENAARTYIAELVLALEYLHSLGIVHRDLKPDNILVAHDGHIKLTDFGLSKIGLINSAIGLSGSGTIGDRRVDARNMSTSPEYTHKSDDRSQESAVGTPDYLAPEILLGTEHGYAADWWSVGIILFEFITGIPPFTASLPEIIFDNILNQKVPWPQVPIDMSYEAQDLIKRLLIHDPDQRLGANGASEVKAHPFFKGINWDTLALQKAAFVPNPDTAYDTSYFVSRYSHSSGGIPEDHDSSDCGSDTTDSSLVAGLDTAMDECGEMADFSADSPLDLSLINFSFKNLSQLASINHDVLLQSGKSTSKCSSPSQGMEQ</sequence>
<accession>A0ACC2MBL5</accession>
<name>A0ACC2MBL5_PERAE</name>
<gene>
    <name evidence="1" type="ORF">MRB53_004798</name>
</gene>
<dbReference type="EMBL" id="CM056810">
    <property type="protein sequence ID" value="KAJ8643050.1"/>
    <property type="molecule type" value="Genomic_DNA"/>
</dbReference>
<reference evidence="1 2" key="1">
    <citation type="journal article" date="2022" name="Hortic Res">
        <title>A haplotype resolved chromosomal level avocado genome allows analysis of novel avocado genes.</title>
        <authorList>
            <person name="Nath O."/>
            <person name="Fletcher S.J."/>
            <person name="Hayward A."/>
            <person name="Shaw L.M."/>
            <person name="Masouleh A.K."/>
            <person name="Furtado A."/>
            <person name="Henry R.J."/>
            <person name="Mitter N."/>
        </authorList>
    </citation>
    <scope>NUCLEOTIDE SEQUENCE [LARGE SCALE GENOMIC DNA]</scope>
    <source>
        <strain evidence="2">cv. Hass</strain>
    </source>
</reference>
<organism evidence="1 2">
    <name type="scientific">Persea americana</name>
    <name type="common">Avocado</name>
    <dbReference type="NCBI Taxonomy" id="3435"/>
    <lineage>
        <taxon>Eukaryota</taxon>
        <taxon>Viridiplantae</taxon>
        <taxon>Streptophyta</taxon>
        <taxon>Embryophyta</taxon>
        <taxon>Tracheophyta</taxon>
        <taxon>Spermatophyta</taxon>
        <taxon>Magnoliopsida</taxon>
        <taxon>Magnoliidae</taxon>
        <taxon>Laurales</taxon>
        <taxon>Lauraceae</taxon>
        <taxon>Persea</taxon>
    </lineage>
</organism>